<dbReference type="InterPro" id="IPR023335">
    <property type="entry name" value="ATP12_ortho_dom_sf"/>
</dbReference>
<dbReference type="GO" id="GO:0033615">
    <property type="term" value="P:mitochondrial proton-transporting ATP synthase complex assembly"/>
    <property type="evidence" value="ECO:0007669"/>
    <property type="project" value="TreeGrafter"/>
</dbReference>
<dbReference type="Proteomes" id="UP000242474">
    <property type="component" value="Unassembled WGS sequence"/>
</dbReference>
<dbReference type="Pfam" id="PF07542">
    <property type="entry name" value="ATP12"/>
    <property type="match status" value="1"/>
</dbReference>
<dbReference type="InterPro" id="IPR011419">
    <property type="entry name" value="ATP12_ATP_synth-F1-assembly"/>
</dbReference>
<keyword evidence="5" id="KW-0143">Chaperone</keyword>
<name>A0A2G5B794_COERN</name>
<evidence type="ECO:0000313" key="7">
    <source>
        <dbReference type="Proteomes" id="UP000242474"/>
    </source>
</evidence>
<protein>
    <submittedName>
        <fullName evidence="6">ATP12-domain-containing protein</fullName>
    </submittedName>
</protein>
<evidence type="ECO:0000313" key="6">
    <source>
        <dbReference type="EMBL" id="PIA14879.1"/>
    </source>
</evidence>
<dbReference type="STRING" id="763665.A0A2G5B794"/>
<dbReference type="SUPFAM" id="SSF160909">
    <property type="entry name" value="ATP12-like"/>
    <property type="match status" value="1"/>
</dbReference>
<dbReference type="EMBL" id="KZ303512">
    <property type="protein sequence ID" value="PIA14879.1"/>
    <property type="molecule type" value="Genomic_DNA"/>
</dbReference>
<dbReference type="PANTHER" id="PTHR21013">
    <property type="entry name" value="ATP SYNTHASE MITOCHONDRIAL F1 COMPLEX ASSEMBLY FACTOR 2/ATP12 PROTEIN, MITOCHONDRIAL PRECURSOR"/>
    <property type="match status" value="1"/>
</dbReference>
<reference evidence="6 7" key="1">
    <citation type="journal article" date="2015" name="Genome Biol. Evol.">
        <title>Phylogenomic analyses indicate that early fungi evolved digesting cell walls of algal ancestors of land plants.</title>
        <authorList>
            <person name="Chang Y."/>
            <person name="Wang S."/>
            <person name="Sekimoto S."/>
            <person name="Aerts A.L."/>
            <person name="Choi C."/>
            <person name="Clum A."/>
            <person name="LaButti K.M."/>
            <person name="Lindquist E.A."/>
            <person name="Yee Ngan C."/>
            <person name="Ohm R.A."/>
            <person name="Salamov A.A."/>
            <person name="Grigoriev I.V."/>
            <person name="Spatafora J.W."/>
            <person name="Berbee M.L."/>
        </authorList>
    </citation>
    <scope>NUCLEOTIDE SEQUENCE [LARGE SCALE GENOMIC DNA]</scope>
    <source>
        <strain evidence="6 7">NRRL 1564</strain>
    </source>
</reference>
<comment type="subcellular location">
    <subcellularLocation>
        <location evidence="1">Mitochondrion</location>
    </subcellularLocation>
</comment>
<comment type="similarity">
    <text evidence="2">Belongs to the ATP12 family.</text>
</comment>
<gene>
    <name evidence="6" type="ORF">COEREDRAFT_93681</name>
</gene>
<evidence type="ECO:0000256" key="3">
    <source>
        <dbReference type="ARBA" id="ARBA00022946"/>
    </source>
</evidence>
<evidence type="ECO:0000256" key="5">
    <source>
        <dbReference type="ARBA" id="ARBA00023186"/>
    </source>
</evidence>
<evidence type="ECO:0000256" key="1">
    <source>
        <dbReference type="ARBA" id="ARBA00004173"/>
    </source>
</evidence>
<dbReference type="InterPro" id="IPR042272">
    <property type="entry name" value="ATP12_ATP_synth-F1-assembly_N"/>
</dbReference>
<dbReference type="Gene3D" id="3.30.2180.10">
    <property type="entry name" value="ATP12-like"/>
    <property type="match status" value="1"/>
</dbReference>
<evidence type="ECO:0000256" key="2">
    <source>
        <dbReference type="ARBA" id="ARBA00008231"/>
    </source>
</evidence>
<organism evidence="6 7">
    <name type="scientific">Coemansia reversa (strain ATCC 12441 / NRRL 1564)</name>
    <dbReference type="NCBI Taxonomy" id="763665"/>
    <lineage>
        <taxon>Eukaryota</taxon>
        <taxon>Fungi</taxon>
        <taxon>Fungi incertae sedis</taxon>
        <taxon>Zoopagomycota</taxon>
        <taxon>Kickxellomycotina</taxon>
        <taxon>Kickxellomycetes</taxon>
        <taxon>Kickxellales</taxon>
        <taxon>Kickxellaceae</taxon>
        <taxon>Coemansia</taxon>
    </lineage>
</organism>
<dbReference type="GO" id="GO:0005739">
    <property type="term" value="C:mitochondrion"/>
    <property type="evidence" value="ECO:0007669"/>
    <property type="project" value="UniProtKB-SubCell"/>
</dbReference>
<proteinExistence type="inferred from homology"/>
<evidence type="ECO:0000256" key="4">
    <source>
        <dbReference type="ARBA" id="ARBA00023128"/>
    </source>
</evidence>
<dbReference type="Gene3D" id="1.10.3580.10">
    <property type="entry name" value="ATP12 ATPase"/>
    <property type="match status" value="1"/>
</dbReference>
<dbReference type="AlphaFoldDB" id="A0A2G5B794"/>
<dbReference type="PANTHER" id="PTHR21013:SF10">
    <property type="entry name" value="ATP SYNTHASE MITOCHONDRIAL F1 COMPLEX ASSEMBLY FACTOR 2"/>
    <property type="match status" value="1"/>
</dbReference>
<sequence length="238" mass="26473">MSPTIRRFWRDVSVGEHDGDYVVLLDKRPIKTPDGKLVRISQGQRVLAWLLAGEWESQKDTLNAHSLPLTSLVSRSIDGLSNPNTRADVINRLLNYFQTDSVCLHDTHPRALVDLQQKYYSPIVDWARSTYDIDIQTTSDIFALRQKNASVEKLRDIVSEFSPLKLAALERAVMSAKSFLIGLALVQLHITVEEAAMAAQAEANAQTQFWGELENAHDLDNTAMRQVLGASACTAIGA</sequence>
<accession>A0A2G5B794</accession>
<keyword evidence="7" id="KW-1185">Reference proteome</keyword>
<keyword evidence="3" id="KW-0809">Transit peptide</keyword>
<dbReference type="OrthoDB" id="5673at2759"/>
<keyword evidence="4" id="KW-0496">Mitochondrion</keyword>